<gene>
    <name evidence="6" type="ORF">ALE3EI_2613</name>
</gene>
<evidence type="ECO:0000256" key="3">
    <source>
        <dbReference type="ARBA" id="ARBA00022808"/>
    </source>
</evidence>
<dbReference type="Proteomes" id="UP000515514">
    <property type="component" value="Chromosome"/>
</dbReference>
<dbReference type="GO" id="GO:0006547">
    <property type="term" value="P:L-histidine metabolic process"/>
    <property type="evidence" value="ECO:0007669"/>
    <property type="project" value="UniProtKB-KW"/>
</dbReference>
<dbReference type="GO" id="GO:0008783">
    <property type="term" value="F:agmatinase activity"/>
    <property type="evidence" value="ECO:0007669"/>
    <property type="project" value="TreeGrafter"/>
</dbReference>
<comment type="similarity">
    <text evidence="5">Belongs to the arginase family.</text>
</comment>
<evidence type="ECO:0000256" key="5">
    <source>
        <dbReference type="PROSITE-ProRule" id="PRU00742"/>
    </source>
</evidence>
<evidence type="ECO:0000256" key="2">
    <source>
        <dbReference type="ARBA" id="ARBA00022801"/>
    </source>
</evidence>
<dbReference type="EMBL" id="CP052909">
    <property type="protein sequence ID" value="QNJ99142.1"/>
    <property type="molecule type" value="Genomic_DNA"/>
</dbReference>
<dbReference type="SUPFAM" id="SSF52768">
    <property type="entry name" value="Arginase/deacetylase"/>
    <property type="match status" value="1"/>
</dbReference>
<keyword evidence="1" id="KW-0479">Metal-binding</keyword>
<keyword evidence="7" id="KW-1185">Reference proteome</keyword>
<dbReference type="GO" id="GO:0046872">
    <property type="term" value="F:metal ion binding"/>
    <property type="evidence" value="ECO:0007669"/>
    <property type="project" value="UniProtKB-KW"/>
</dbReference>
<dbReference type="CDD" id="cd09988">
    <property type="entry name" value="Formimidoylglutamase"/>
    <property type="match status" value="1"/>
</dbReference>
<dbReference type="PROSITE" id="PS51409">
    <property type="entry name" value="ARGINASE_2"/>
    <property type="match status" value="1"/>
</dbReference>
<reference evidence="6 7" key="1">
    <citation type="submission" date="2020-04" db="EMBL/GenBank/DDBJ databases">
        <title>Genome sequence of Altibacter aquimarinus strain ALE3EI.</title>
        <authorList>
            <person name="Oh H.-M."/>
            <person name="Jang D."/>
        </authorList>
    </citation>
    <scope>NUCLEOTIDE SEQUENCE [LARGE SCALE GENOMIC DNA]</scope>
    <source>
        <strain evidence="6 7">ALE3EI</strain>
    </source>
</reference>
<name>A0A7G8PXS6_9FLAO</name>
<dbReference type="GO" id="GO:0033389">
    <property type="term" value="P:putrescine biosynthetic process from arginine, via agmatine"/>
    <property type="evidence" value="ECO:0007669"/>
    <property type="project" value="TreeGrafter"/>
</dbReference>
<sequence length="333" mass="37321">MKLVKFYTQEDIRALVNKRRGELKFGEGLSVVSNWSGLTERPEKYVLLGIPEDIGVRANYGNPGTALAWMDALKVLCNIQQNHYTHVERIMVLGEIDCDDEMRSASRLSSKEENYSEKLGKLVSAIDNKVSNTIQRVVEAGKFPIVIGGGHNNSYGNLKGCYNALQKPVNCLNFDAHTDFRALEHRHSGNGFSYAFEEGYLANYFTFGLHRNYTSQAVLERLQLHVQRIQFELFEDIEVNKKISFSDAAHKAEAFICNDTFGLELDLDAIEDMGSSAMTPGGFSITEARRFISYFSKNPNCVYLHICEGAPTLGNFKTQVGKTISFLISDVIA</sequence>
<evidence type="ECO:0000313" key="7">
    <source>
        <dbReference type="Proteomes" id="UP000515514"/>
    </source>
</evidence>
<dbReference type="KEGG" id="alti:ALE3EI_2613"/>
<dbReference type="RefSeq" id="WP_186989394.1">
    <property type="nucleotide sequence ID" value="NZ_CP052909.1"/>
</dbReference>
<evidence type="ECO:0000256" key="4">
    <source>
        <dbReference type="ARBA" id="ARBA00023211"/>
    </source>
</evidence>
<dbReference type="Gene3D" id="3.40.800.10">
    <property type="entry name" value="Ureohydrolase domain"/>
    <property type="match status" value="1"/>
</dbReference>
<evidence type="ECO:0000256" key="1">
    <source>
        <dbReference type="ARBA" id="ARBA00022723"/>
    </source>
</evidence>
<keyword evidence="4" id="KW-0464">Manganese</keyword>
<accession>A0A7G8PXS6</accession>
<keyword evidence="3" id="KW-0369">Histidine metabolism</keyword>
<dbReference type="PANTHER" id="PTHR11358:SF35">
    <property type="entry name" value="FORMIMIDOYLGLUTAMASE"/>
    <property type="match status" value="1"/>
</dbReference>
<dbReference type="PANTHER" id="PTHR11358">
    <property type="entry name" value="ARGINASE/AGMATINASE"/>
    <property type="match status" value="1"/>
</dbReference>
<keyword evidence="2" id="KW-0378">Hydrolase</keyword>
<evidence type="ECO:0000313" key="6">
    <source>
        <dbReference type="EMBL" id="QNJ99142.1"/>
    </source>
</evidence>
<protein>
    <submittedName>
        <fullName evidence="6">Formiminoglutamase</fullName>
    </submittedName>
</protein>
<dbReference type="InterPro" id="IPR023696">
    <property type="entry name" value="Ureohydrolase_dom_sf"/>
</dbReference>
<dbReference type="InterPro" id="IPR006035">
    <property type="entry name" value="Ureohydrolase"/>
</dbReference>
<organism evidence="6 7">
    <name type="scientific">Constantimarinum furrinae</name>
    <dbReference type="NCBI Taxonomy" id="2562285"/>
    <lineage>
        <taxon>Bacteria</taxon>
        <taxon>Pseudomonadati</taxon>
        <taxon>Bacteroidota</taxon>
        <taxon>Flavobacteriia</taxon>
        <taxon>Flavobacteriales</taxon>
        <taxon>Flavobacteriaceae</taxon>
        <taxon>Altibacter/Constantimarinum group</taxon>
        <taxon>Constantimarinum</taxon>
    </lineage>
</organism>
<dbReference type="Pfam" id="PF00491">
    <property type="entry name" value="Arginase"/>
    <property type="match status" value="1"/>
</dbReference>
<dbReference type="AlphaFoldDB" id="A0A7G8PXS6"/>
<proteinExistence type="inferred from homology"/>